<dbReference type="AlphaFoldDB" id="A0A182T2A4"/>
<reference evidence="2" key="2">
    <citation type="submission" date="2020-05" db="UniProtKB">
        <authorList>
            <consortium name="EnsemblMetazoa"/>
        </authorList>
    </citation>
    <scope>IDENTIFICATION</scope>
    <source>
        <strain evidence="2">maculatus3</strain>
    </source>
</reference>
<feature type="compositionally biased region" description="Pro residues" evidence="1">
    <location>
        <begin position="86"/>
        <end position="96"/>
    </location>
</feature>
<proteinExistence type="predicted"/>
<dbReference type="EnsemblMetazoa" id="AMAM018188-RA">
    <property type="protein sequence ID" value="AMAM018188-PA"/>
    <property type="gene ID" value="AMAM018188"/>
</dbReference>
<dbReference type="VEuPathDB" id="VectorBase:AMAM018188"/>
<dbReference type="Proteomes" id="UP000075901">
    <property type="component" value="Unassembled WGS sequence"/>
</dbReference>
<evidence type="ECO:0000313" key="3">
    <source>
        <dbReference type="Proteomes" id="UP000075901"/>
    </source>
</evidence>
<accession>A0A182T2A4</accession>
<protein>
    <submittedName>
        <fullName evidence="2">Uncharacterized protein</fullName>
    </submittedName>
</protein>
<evidence type="ECO:0000313" key="2">
    <source>
        <dbReference type="EnsemblMetazoa" id="AMAM018188-PA"/>
    </source>
</evidence>
<keyword evidence="3" id="KW-1185">Reference proteome</keyword>
<organism evidence="2 3">
    <name type="scientific">Anopheles maculatus</name>
    <dbReference type="NCBI Taxonomy" id="74869"/>
    <lineage>
        <taxon>Eukaryota</taxon>
        <taxon>Metazoa</taxon>
        <taxon>Ecdysozoa</taxon>
        <taxon>Arthropoda</taxon>
        <taxon>Hexapoda</taxon>
        <taxon>Insecta</taxon>
        <taxon>Pterygota</taxon>
        <taxon>Neoptera</taxon>
        <taxon>Endopterygota</taxon>
        <taxon>Diptera</taxon>
        <taxon>Nematocera</taxon>
        <taxon>Culicoidea</taxon>
        <taxon>Culicidae</taxon>
        <taxon>Anophelinae</taxon>
        <taxon>Anopheles</taxon>
        <taxon>Anopheles maculatus group</taxon>
    </lineage>
</organism>
<evidence type="ECO:0000256" key="1">
    <source>
        <dbReference type="SAM" id="MobiDB-lite"/>
    </source>
</evidence>
<reference evidence="3" key="1">
    <citation type="submission" date="2013-09" db="EMBL/GenBank/DDBJ databases">
        <title>The Genome Sequence of Anopheles maculatus species B.</title>
        <authorList>
            <consortium name="The Broad Institute Genomics Platform"/>
            <person name="Neafsey D.E."/>
            <person name="Besansky N."/>
            <person name="Howell P."/>
            <person name="Walton C."/>
            <person name="Young S.K."/>
            <person name="Zeng Q."/>
            <person name="Gargeya S."/>
            <person name="Fitzgerald M."/>
            <person name="Haas B."/>
            <person name="Abouelleil A."/>
            <person name="Allen A.W."/>
            <person name="Alvarado L."/>
            <person name="Arachchi H.M."/>
            <person name="Berlin A.M."/>
            <person name="Chapman S.B."/>
            <person name="Gainer-Dewar J."/>
            <person name="Goldberg J."/>
            <person name="Griggs A."/>
            <person name="Gujja S."/>
            <person name="Hansen M."/>
            <person name="Howarth C."/>
            <person name="Imamovic A."/>
            <person name="Ireland A."/>
            <person name="Larimer J."/>
            <person name="McCowan C."/>
            <person name="Murphy C."/>
            <person name="Pearson M."/>
            <person name="Poon T.W."/>
            <person name="Priest M."/>
            <person name="Roberts A."/>
            <person name="Saif S."/>
            <person name="Shea T."/>
            <person name="Sisk P."/>
            <person name="Sykes S."/>
            <person name="Wortman J."/>
            <person name="Nusbaum C."/>
            <person name="Birren B."/>
        </authorList>
    </citation>
    <scope>NUCLEOTIDE SEQUENCE [LARGE SCALE GENOMIC DNA]</scope>
    <source>
        <strain evidence="3">maculatus3</strain>
    </source>
</reference>
<sequence length="127" mass="13552">MAFKVGEWNETPTSFGSCFHSPSTRNLYWWSPSGMLMMVTKSACDFTIGSTFHCENVPLMNTCLPPPSHLNTVGSVVDWGSSSWGPPAPPPAPPTPAGISDGVVPSDMVLDRFLGSRVNSGSGTDFE</sequence>
<name>A0A182T2A4_9DIPT</name>
<feature type="region of interest" description="Disordered" evidence="1">
    <location>
        <begin position="81"/>
        <end position="102"/>
    </location>
</feature>